<dbReference type="SUPFAM" id="SSF47576">
    <property type="entry name" value="Calponin-homology domain, CH-domain"/>
    <property type="match status" value="1"/>
</dbReference>
<keyword evidence="6" id="KW-0206">Cytoskeleton</keyword>
<feature type="compositionally biased region" description="Low complexity" evidence="8">
    <location>
        <begin position="1"/>
        <end position="12"/>
    </location>
</feature>
<evidence type="ECO:0000256" key="1">
    <source>
        <dbReference type="ARBA" id="ARBA00004245"/>
    </source>
</evidence>
<feature type="repeat" description="Filamin" evidence="7">
    <location>
        <begin position="508"/>
        <end position="604"/>
    </location>
</feature>
<dbReference type="FunFam" id="2.60.40.10:FF:000007">
    <property type="entry name" value="Filamin-B isoform C"/>
    <property type="match status" value="1"/>
</dbReference>
<evidence type="ECO:0000256" key="4">
    <source>
        <dbReference type="ARBA" id="ARBA00022737"/>
    </source>
</evidence>
<evidence type="ECO:0000256" key="3">
    <source>
        <dbReference type="ARBA" id="ARBA00022490"/>
    </source>
</evidence>
<dbReference type="InterPro" id="IPR001715">
    <property type="entry name" value="CH_dom"/>
</dbReference>
<feature type="compositionally biased region" description="Low complexity" evidence="8">
    <location>
        <begin position="1608"/>
        <end position="1625"/>
    </location>
</feature>
<feature type="compositionally biased region" description="Low complexity" evidence="8">
    <location>
        <begin position="2106"/>
        <end position="2115"/>
    </location>
</feature>
<feature type="compositionally biased region" description="Basic and acidic residues" evidence="8">
    <location>
        <begin position="38"/>
        <end position="50"/>
    </location>
</feature>
<dbReference type="PROSITE" id="PS50194">
    <property type="entry name" value="FILAMIN_REPEAT"/>
    <property type="match status" value="23"/>
</dbReference>
<keyword evidence="4" id="KW-0677">Repeat</keyword>
<evidence type="ECO:0000313" key="11">
    <source>
        <dbReference type="Proteomes" id="UP000887568"/>
    </source>
</evidence>
<dbReference type="InterPro" id="IPR001589">
    <property type="entry name" value="Actinin_actin-bd_CS"/>
</dbReference>
<feature type="repeat" description="Filamin" evidence="7">
    <location>
        <begin position="902"/>
        <end position="995"/>
    </location>
</feature>
<feature type="region of interest" description="Disordered" evidence="8">
    <location>
        <begin position="1"/>
        <end position="64"/>
    </location>
</feature>
<feature type="region of interest" description="Disordered" evidence="8">
    <location>
        <begin position="1933"/>
        <end position="2020"/>
    </location>
</feature>
<dbReference type="InterPro" id="IPR013783">
    <property type="entry name" value="Ig-like_fold"/>
</dbReference>
<dbReference type="Pfam" id="PF00630">
    <property type="entry name" value="Filamin"/>
    <property type="match status" value="23"/>
</dbReference>
<feature type="repeat" description="Filamin" evidence="7">
    <location>
        <begin position="310"/>
        <end position="407"/>
    </location>
</feature>
<dbReference type="PROSITE" id="PS00020">
    <property type="entry name" value="ACTININ_2"/>
    <property type="match status" value="1"/>
</dbReference>
<dbReference type="Gene3D" id="2.60.40.10">
    <property type="entry name" value="Immunoglobulins"/>
    <property type="match status" value="23"/>
</dbReference>
<feature type="domain" description="Calponin-homology (CH)" evidence="9">
    <location>
        <begin position="73"/>
        <end position="178"/>
    </location>
</feature>
<dbReference type="PROSITE" id="PS00019">
    <property type="entry name" value="ACTININ_1"/>
    <property type="match status" value="1"/>
</dbReference>
<keyword evidence="3" id="KW-0963">Cytoplasm</keyword>
<evidence type="ECO:0000313" key="10">
    <source>
        <dbReference type="EnsemblMetazoa" id="XP_038047782.1"/>
    </source>
</evidence>
<feature type="repeat" description="Filamin" evidence="7">
    <location>
        <begin position="1614"/>
        <end position="1710"/>
    </location>
</feature>
<dbReference type="InterPro" id="IPR017868">
    <property type="entry name" value="Filamin/ABP280_repeat-like"/>
</dbReference>
<proteinExistence type="inferred from homology"/>
<feature type="compositionally biased region" description="Basic residues" evidence="8">
    <location>
        <begin position="1979"/>
        <end position="1998"/>
    </location>
</feature>
<feature type="repeat" description="Filamin" evidence="7">
    <location>
        <begin position="1293"/>
        <end position="1385"/>
    </location>
</feature>
<dbReference type="FunFam" id="1.10.418.10:FF:000006">
    <property type="entry name" value="Filamin-B isoform A"/>
    <property type="match status" value="1"/>
</dbReference>
<dbReference type="OMA" id="YPVMAGK"/>
<feature type="region of interest" description="Disordered" evidence="8">
    <location>
        <begin position="2081"/>
        <end position="2118"/>
    </location>
</feature>
<feature type="repeat" description="Filamin" evidence="7">
    <location>
        <begin position="2598"/>
        <end position="2690"/>
    </location>
</feature>
<comment type="similarity">
    <text evidence="2">Belongs to the filamin family.</text>
</comment>
<dbReference type="EnsemblMetazoa" id="XM_038191854.1">
    <property type="protein sequence ID" value="XP_038047782.1"/>
    <property type="gene ID" value="LOC119721913"/>
</dbReference>
<evidence type="ECO:0000256" key="6">
    <source>
        <dbReference type="ARBA" id="ARBA00023212"/>
    </source>
</evidence>
<dbReference type="FunFam" id="2.60.40.10:FF:000001">
    <property type="entry name" value="Filamin-C isoform b"/>
    <property type="match status" value="6"/>
</dbReference>
<feature type="repeat" description="Filamin" evidence="7">
    <location>
        <begin position="1191"/>
        <end position="1292"/>
    </location>
</feature>
<feature type="repeat" description="Filamin" evidence="7">
    <location>
        <begin position="2401"/>
        <end position="2493"/>
    </location>
</feature>
<organism evidence="10 11">
    <name type="scientific">Patiria miniata</name>
    <name type="common">Bat star</name>
    <name type="synonym">Asterina miniata</name>
    <dbReference type="NCBI Taxonomy" id="46514"/>
    <lineage>
        <taxon>Eukaryota</taxon>
        <taxon>Metazoa</taxon>
        <taxon>Echinodermata</taxon>
        <taxon>Eleutherozoa</taxon>
        <taxon>Asterozoa</taxon>
        <taxon>Asteroidea</taxon>
        <taxon>Valvatacea</taxon>
        <taxon>Valvatida</taxon>
        <taxon>Asterinidae</taxon>
        <taxon>Patiria</taxon>
    </lineage>
</organism>
<feature type="repeat" description="Filamin" evidence="7">
    <location>
        <begin position="997"/>
        <end position="1089"/>
    </location>
</feature>
<feature type="repeat" description="Filamin" evidence="7">
    <location>
        <begin position="2914"/>
        <end position="3008"/>
    </location>
</feature>
<feature type="repeat" description="Filamin" evidence="7">
    <location>
        <begin position="799"/>
        <end position="901"/>
    </location>
</feature>
<feature type="region of interest" description="Disordered" evidence="8">
    <location>
        <begin position="1604"/>
        <end position="1625"/>
    </location>
</feature>
<dbReference type="InterPro" id="IPR036872">
    <property type="entry name" value="CH_dom_sf"/>
</dbReference>
<dbReference type="GO" id="GO:0051015">
    <property type="term" value="F:actin filament binding"/>
    <property type="evidence" value="ECO:0007669"/>
    <property type="project" value="InterPro"/>
</dbReference>
<feature type="repeat" description="Filamin" evidence="7">
    <location>
        <begin position="1484"/>
        <end position="1579"/>
    </location>
</feature>
<feature type="repeat" description="Filamin" evidence="7">
    <location>
        <begin position="2222"/>
        <end position="2314"/>
    </location>
</feature>
<feature type="repeat" description="Filamin" evidence="7">
    <location>
        <begin position="2315"/>
        <end position="2398"/>
    </location>
</feature>
<feature type="repeat" description="Filamin" evidence="7">
    <location>
        <begin position="409"/>
        <end position="507"/>
    </location>
</feature>
<reference evidence="10" key="1">
    <citation type="submission" date="2022-11" db="UniProtKB">
        <authorList>
            <consortium name="EnsemblMetazoa"/>
        </authorList>
    </citation>
    <scope>IDENTIFICATION</scope>
</reference>
<dbReference type="CDD" id="cd21311">
    <property type="entry name" value="CH_dFLNA-like_rpt1"/>
    <property type="match status" value="1"/>
</dbReference>
<feature type="repeat" description="Filamin" evidence="7">
    <location>
        <begin position="2522"/>
        <end position="2595"/>
    </location>
</feature>
<feature type="repeat" description="Filamin" evidence="7">
    <location>
        <begin position="702"/>
        <end position="800"/>
    </location>
</feature>
<dbReference type="Gene3D" id="1.10.418.10">
    <property type="entry name" value="Calponin-like domain"/>
    <property type="match status" value="2"/>
</dbReference>
<protein>
    <recommendedName>
        <fullName evidence="9">Calponin-homology (CH) domain-containing protein</fullName>
    </recommendedName>
</protein>
<dbReference type="OrthoDB" id="18740at2759"/>
<dbReference type="PROSITE" id="PS50021">
    <property type="entry name" value="CH"/>
    <property type="match status" value="2"/>
</dbReference>
<evidence type="ECO:0000256" key="8">
    <source>
        <dbReference type="SAM" id="MobiDB-lite"/>
    </source>
</evidence>
<dbReference type="FunFam" id="2.60.40.10:FF:000096">
    <property type="entry name" value="filamin-C isoform X2"/>
    <property type="match status" value="1"/>
</dbReference>
<keyword evidence="11" id="KW-1185">Reference proteome</keyword>
<keyword evidence="5" id="KW-0009">Actin-binding</keyword>
<sequence length="3009" mass="323873">MSWKPSAKGSAAPPKPSSIRSGSKGKMNTNEDGAAARAGDEYEYEQKRDPDAEEDEEMALKEKDLADDAPWKKIQKNTFTRWCNEHLKCVNKHIADLDLDLSDGIRLIALLQVLSQKKVPKHNPKPTFRSQKLENVSVAMKFIEDQNIKIVNIDSTDIVDGKRKLILGMIWLLILHYSISMPMWEDEGELDEDAHKHRQPTPKEKLLGWIQNKVPDVPIKNFTRDWNNGRAIGALVDACAPGLCPDWEDWDPKDNLKNAKEAMKLAQDWLDVPQVLDPKDMCNPKVDDLSVMTYLAEFPKCKLKPGAPLRPRSNAKKVRAYGPGLERGNVISLPTSFTVETFSAGSGKVEVVIKGPGGKLVPNECKYNSDKNKTYTVTYTAKIAGVHTIEVTFKGQQIQKSPFSVEIGDMKGDASKCSAKGPGLEATGLIVNQSTHFEIFTAGAGAGVPMVTVIDPNSDTTTSSVKVTDKGKNVFYCEYVPTVVGNYTIEIKFAGKDIPKSPYKVKISFPFNAQKAFAYGRGIQNKGLRVREECIFFVNAKEAGEAPLKVQIIGPGGIDEPCQVKDDGDGIFTCSYKPYKPGRYIIQAMYGKKEINKAPFTVNISPEATGQLALVRAFGPGLEGGVVGKPCNFTVETNGAVGALGFSIEGPSEAKINCKDNGDGSCEVSYYPTMIGEYAIHITCDEEDIVLSPYIAQIIPDKGNFDASKVKAYGPGLVKDGLELNKRTEFTIDAKAPGCGQAPVGVLIHDQQGNKIKPDIKDNKNGTFTVSYTPTRPLKHNVAVTWGEVSIPESPFKINIGGGLSKVKVYGPGVEPNKVKSSQPTQFTVDCQEAGKAPVAVSVKSVPGVNGPKEKEIPCKVQDNGNNTFTVNYAPEAPGDYNVGVKFGGKDIPQSPIPVKVIPNIDVSKIKVKNLEPNVVLGKPYTIEVDVSEAGITELAVKLKKPSGEELEALVTPVNETCTQVTFTPEEEGPHELTMTYGGFDVGQEAVIVINVVVKTDPSQCSASGPGLSRGHVNKPAEFMIDVSNAGHGGLSVTVEGPRETEIECSDNGDGTCSVFYVPAKIGSYTVNVLFADQHIPGSPFNVLVIDSTEVDSWGPGLVKGYADMACLFSVDCSTAGKAPEEEGKLPVECSAIGPDGEDLDTKVERDPLNEDLYHLTYYPLQEGRHTLHVTYGRYSIPNFSRRADIGKPIDLSGVTLKGTGIDDDKVVFCDCAAEFQVDAKPVNQPLDKDLLKPDITAPSGEKVKPVIKDNKDNTYDVSYTPTEKGDHVVDVSFAGQPLGQSPYHVGAMPGHDASRCKAYGPGLENAVTNKPAVFTVETKGAGKGGLGLAIEGPSEAAMECTDNKDGSCTVQYLPTVPGDYEVHITFADDPIPGSPFRPVVTDHIDASKVTATGPGLDKNGVRANTPTGFKVDATKAGGKAPLDVTIMPERAPIEKAKVVDNKDGTYDVTYVPKAEGKMQVDIEYGGRQIPQSPIHSKVLPQYDASKVKVKGPGVEKGVLASLPVEFTVDTKDAGDADLEITITDSSGKPITPEVIDNNDGTFKIIYTPKDVDRYTIKVKYGGEPVPKSPWTVATNPTGDASKCDIIGVKSGDYDIPVRRRSVSSESTTTTRTTTTRTTTTRETITKTVVVEEETVIKVNSRDAGKGHVTCTIVGPDGQEVPDCHVVDNGDGTFDIIWTCPAPGTYNVDIKFGGVSLTGGPITISAAEGPPEDLIDAETVMPSECRPLELQLPVLGAGYGNINAGDPSSSNGTFKKRVRTVMCVNVMAVTRTMGVDCSARDFEVTSEDAALDEEPTVDIDDVIEEQGVQPDFSARDFDVTSEEGDLYRDEKPTVDFIDVVDIDDVFKEQPEMSKMAKRRSVGGLLKSLVKKPRRSDSEGKIVYKMDRSWADAEDPFDLDGVIDHGEIAEPDLVEGTGLVHIVTMRSPKRTSSVSGKLKDAIKKRRSKSYGSSSDFVEPDSEEPNSADKREDPKSVKRQSLRKILSKVSLKRGSRSPRGSFEAEINQSEGDNDNVFMDIPYGFDELDFFDKDKGRPLENGAPVQNGEPVVEEIVGREEIQPVESGVNFGAFMDVPEGWEPQREQQGEPIDEGITQDKVDEVESGPPSSPGSGLKSFLKKPFTWLGDRFADKPGEENGVSPLGTPNDRNFKVEVPEDFDRSGDLNGEVKRPSGKKDVPTITENKDGHITVKYAPQETGKHELTIKYGTNHVPGSPFEFHVDELKSGQATAYGTGLTHGICGESAVFTVNTKDAGPGGLALAVEGPSKAEIKCVDNKDGTCNVTYFPQKIGQYEVTVKFADKHVAGSPFKANIVDKAGSMMSIGAASDVPLKITETDLSQLKATITPPSGVEEPCALKRLPNGNIGITFTPKEVGEHLVNVKKFNRPIAGSPFKIIVGSQEVGDASKVKVKGRGISDADAGQMAEFVVDTRDAGYGGLGVSIEGPSKTEINCSDLGDGTCAVTYRPAEPGNYKLNVRFAEQDVPGSPFNVKVYPEDGSAMEPLIGETMVKPTHAAPVQHKGSECELGLKIPGTDPLDMTAQVTNPRGQTEDAEIVDGPDCRYVVRFVPSMDGVHTVSVKNRGIHVPGSPFQFTVGPFGEGGAHKVHAGGPGLERGEINVPAEFTVWTREAGPGKLSISVKGPAKAKIDIQDNKDGSYQVTYVPTAPGEYVVDIMYNDKPIPDSPFKPMITPALGEARRLSVSALHESGLKANQPVSFAVQLNGAKGDLEAKAVAPSGAEDECNITEIDNENYAVRFLPRENGIHLIHVFFKKQPIPGSPFKVRVGGHELIGDPGMVHAYGDGLEKGKTGEPAEFIVNTCGAGAGSLSITIDAPSKVKLDVQEIGEGYKCIYYPTQPGDHLISIKYAGPHHIGGSPFKARIIGKAKGPTSMKVEQANVTVETVVKTTQTSSMPIFSSDASKVTSTGVGLKKAFINKKCQFSVNCSEGGQNMLLVGIAGPKTPCEEIVVKHMGRQRFTITYLLKETGSYKLVVKWGDEHIPGSPFSLHCS</sequence>
<feature type="repeat" description="Filamin" evidence="7">
    <location>
        <begin position="1386"/>
        <end position="1483"/>
    </location>
</feature>
<evidence type="ECO:0000256" key="7">
    <source>
        <dbReference type="PROSITE-ProRule" id="PRU00087"/>
    </source>
</evidence>
<accession>A0A913Z7S4</accession>
<evidence type="ECO:0000256" key="5">
    <source>
        <dbReference type="ARBA" id="ARBA00023203"/>
    </source>
</evidence>
<feature type="repeat" description="Filamin" evidence="7">
    <location>
        <begin position="2135"/>
        <end position="2222"/>
    </location>
</feature>
<dbReference type="PANTHER" id="PTHR38537:SF8">
    <property type="entry name" value="FILAMIN-A"/>
    <property type="match status" value="1"/>
</dbReference>
<dbReference type="SMART" id="SM00557">
    <property type="entry name" value="IG_FLMN"/>
    <property type="match status" value="23"/>
</dbReference>
<dbReference type="GO" id="GO:0005856">
    <property type="term" value="C:cytoskeleton"/>
    <property type="evidence" value="ECO:0007669"/>
    <property type="project" value="UniProtKB-SubCell"/>
</dbReference>
<comment type="subcellular location">
    <subcellularLocation>
        <location evidence="1">Cytoplasm</location>
        <location evidence="1">Cytoskeleton</location>
    </subcellularLocation>
</comment>
<feature type="repeat" description="Filamin" evidence="7">
    <location>
        <begin position="2692"/>
        <end position="2785"/>
    </location>
</feature>
<name>A0A913Z7S4_PATMI</name>
<dbReference type="CDD" id="cd21315">
    <property type="entry name" value="CH_dFLNA-like_rpt2"/>
    <property type="match status" value="1"/>
</dbReference>
<feature type="domain" description="Calponin-homology (CH)" evidence="9">
    <location>
        <begin position="200"/>
        <end position="303"/>
    </location>
</feature>
<dbReference type="FunFam" id="2.60.40.10:FF:000140">
    <property type="entry name" value="FiLamiN (Actin binding protein) homolog"/>
    <property type="match status" value="4"/>
</dbReference>
<feature type="compositionally biased region" description="Basic and acidic residues" evidence="8">
    <location>
        <begin position="1969"/>
        <end position="1978"/>
    </location>
</feature>
<feature type="repeat" description="Filamin" evidence="7">
    <location>
        <begin position="607"/>
        <end position="698"/>
    </location>
</feature>
<dbReference type="SMART" id="SM00033">
    <property type="entry name" value="CH"/>
    <property type="match status" value="2"/>
</dbReference>
<dbReference type="FunFam" id="2.60.40.10:FF:000092">
    <property type="entry name" value="Filamin-B isoform B"/>
    <property type="match status" value="1"/>
</dbReference>
<dbReference type="InterPro" id="IPR001298">
    <property type="entry name" value="Filamin/ABP280_rpt"/>
</dbReference>
<dbReference type="RefSeq" id="XP_038047782.1">
    <property type="nucleotide sequence ID" value="XM_038191854.1"/>
</dbReference>
<dbReference type="GO" id="GO:0030036">
    <property type="term" value="P:actin cytoskeleton organization"/>
    <property type="evidence" value="ECO:0007669"/>
    <property type="project" value="InterPro"/>
</dbReference>
<dbReference type="PANTHER" id="PTHR38537">
    <property type="entry name" value="JITTERBUG, ISOFORM N"/>
    <property type="match status" value="1"/>
</dbReference>
<dbReference type="SUPFAM" id="SSF81296">
    <property type="entry name" value="E set domains"/>
    <property type="match status" value="23"/>
</dbReference>
<evidence type="ECO:0000256" key="2">
    <source>
        <dbReference type="ARBA" id="ARBA00009238"/>
    </source>
</evidence>
<dbReference type="FunFam" id="1.10.418.10:FF:000008">
    <property type="entry name" value="Filamin-B isoform C"/>
    <property type="match status" value="1"/>
</dbReference>
<feature type="repeat" description="Filamin" evidence="7">
    <location>
        <begin position="2789"/>
        <end position="2881"/>
    </location>
</feature>
<dbReference type="GeneID" id="119721913"/>
<dbReference type="Pfam" id="PF00307">
    <property type="entry name" value="CH"/>
    <property type="match status" value="2"/>
</dbReference>
<feature type="region of interest" description="Disordered" evidence="8">
    <location>
        <begin position="2159"/>
        <end position="2183"/>
    </location>
</feature>
<evidence type="ECO:0000259" key="9">
    <source>
        <dbReference type="PROSITE" id="PS50021"/>
    </source>
</evidence>
<feature type="repeat" description="Filamin" evidence="7">
    <location>
        <begin position="1087"/>
        <end position="1190"/>
    </location>
</feature>
<dbReference type="Proteomes" id="UP000887568">
    <property type="component" value="Unplaced"/>
</dbReference>
<dbReference type="InterPro" id="IPR044801">
    <property type="entry name" value="Filamin"/>
</dbReference>
<dbReference type="InterPro" id="IPR014756">
    <property type="entry name" value="Ig_E-set"/>
</dbReference>